<comment type="caution">
    <text evidence="5">The sequence shown here is derived from an EMBL/GenBank/DDBJ whole genome shotgun (WGS) entry which is preliminary data.</text>
</comment>
<evidence type="ECO:0000259" key="4">
    <source>
        <dbReference type="PROSITE" id="PS50222"/>
    </source>
</evidence>
<dbReference type="PRINTS" id="PR01697">
    <property type="entry name" value="PARVALBUMIN"/>
</dbReference>
<dbReference type="InterPro" id="IPR002048">
    <property type="entry name" value="EF_hand_dom"/>
</dbReference>
<organism evidence="5 6">
    <name type="scientific">Liquidambar formosana</name>
    <name type="common">Formosan gum</name>
    <dbReference type="NCBI Taxonomy" id="63359"/>
    <lineage>
        <taxon>Eukaryota</taxon>
        <taxon>Viridiplantae</taxon>
        <taxon>Streptophyta</taxon>
        <taxon>Embryophyta</taxon>
        <taxon>Tracheophyta</taxon>
        <taxon>Spermatophyta</taxon>
        <taxon>Magnoliopsida</taxon>
        <taxon>eudicotyledons</taxon>
        <taxon>Gunneridae</taxon>
        <taxon>Pentapetalae</taxon>
        <taxon>Saxifragales</taxon>
        <taxon>Altingiaceae</taxon>
        <taxon>Liquidambar</taxon>
    </lineage>
</organism>
<feature type="domain" description="EF-hand" evidence="4">
    <location>
        <begin position="127"/>
        <end position="162"/>
    </location>
</feature>
<keyword evidence="2" id="KW-0677">Repeat</keyword>
<keyword evidence="6" id="KW-1185">Reference proteome</keyword>
<reference evidence="5 6" key="1">
    <citation type="journal article" date="2024" name="Plant J.">
        <title>Genome sequences and population genomics reveal climatic adaptation and genomic divergence between two closely related sweetgum species.</title>
        <authorList>
            <person name="Xu W.Q."/>
            <person name="Ren C.Q."/>
            <person name="Zhang X.Y."/>
            <person name="Comes H.P."/>
            <person name="Liu X.H."/>
            <person name="Li Y.G."/>
            <person name="Kettle C.J."/>
            <person name="Jalonen R."/>
            <person name="Gaisberger H."/>
            <person name="Ma Y.Z."/>
            <person name="Qiu Y.X."/>
        </authorList>
    </citation>
    <scope>NUCLEOTIDE SEQUENCE [LARGE SCALE GENOMIC DNA]</scope>
    <source>
        <strain evidence="5">Hangzhou</strain>
    </source>
</reference>
<dbReference type="PANTHER" id="PTHR10891">
    <property type="entry name" value="EF-HAND CALCIUM-BINDING DOMAIN CONTAINING PROTEIN"/>
    <property type="match status" value="1"/>
</dbReference>
<dbReference type="InterPro" id="IPR018247">
    <property type="entry name" value="EF_Hand_1_Ca_BS"/>
</dbReference>
<name>A0AAP0WT96_LIQFO</name>
<dbReference type="EMBL" id="JBBPBK010000010">
    <property type="protein sequence ID" value="KAK9276578.1"/>
    <property type="molecule type" value="Genomic_DNA"/>
</dbReference>
<dbReference type="InterPro" id="IPR039647">
    <property type="entry name" value="EF_hand_pair_protein_CML-like"/>
</dbReference>
<evidence type="ECO:0000256" key="2">
    <source>
        <dbReference type="ARBA" id="ARBA00022737"/>
    </source>
</evidence>
<protein>
    <recommendedName>
        <fullName evidence="4">EF-hand domain-containing protein</fullName>
    </recommendedName>
</protein>
<gene>
    <name evidence="5" type="ORF">L1049_006113</name>
</gene>
<dbReference type="Pfam" id="PF13499">
    <property type="entry name" value="EF-hand_7"/>
    <property type="match status" value="2"/>
</dbReference>
<dbReference type="GO" id="GO:0005509">
    <property type="term" value="F:calcium ion binding"/>
    <property type="evidence" value="ECO:0007669"/>
    <property type="project" value="InterPro"/>
</dbReference>
<feature type="domain" description="EF-hand" evidence="4">
    <location>
        <begin position="164"/>
        <end position="198"/>
    </location>
</feature>
<dbReference type="PROSITE" id="PS00018">
    <property type="entry name" value="EF_HAND_1"/>
    <property type="match status" value="4"/>
</dbReference>
<dbReference type="Gene3D" id="1.10.238.10">
    <property type="entry name" value="EF-hand"/>
    <property type="match status" value="2"/>
</dbReference>
<sequence length="198" mass="22162">MYNSCKLYPSPLIKWGSNFLQRFKISSKRRDPKMLLSGFDWNSSSFAAMEVSNQLKQVFKFIDANGDGKISSFELSEVLLCLGHKNLAAKKEAEKMLRELDCNDDGYIDLEEFMEAVVGNTKVGCGDKEDGLMDAFLIFDSDKNGFISAKELQRVLVSLGYDKCSINDCSLMIKGVDKDGDGLVDFEEFKSMMTAFTG</sequence>
<evidence type="ECO:0000313" key="5">
    <source>
        <dbReference type="EMBL" id="KAK9276578.1"/>
    </source>
</evidence>
<dbReference type="SUPFAM" id="SSF47473">
    <property type="entry name" value="EF-hand"/>
    <property type="match status" value="1"/>
</dbReference>
<evidence type="ECO:0000313" key="6">
    <source>
        <dbReference type="Proteomes" id="UP001415857"/>
    </source>
</evidence>
<feature type="domain" description="EF-hand" evidence="4">
    <location>
        <begin position="50"/>
        <end position="85"/>
    </location>
</feature>
<keyword evidence="1" id="KW-0479">Metal-binding</keyword>
<accession>A0AAP0WT96</accession>
<dbReference type="SMART" id="SM00054">
    <property type="entry name" value="EFh"/>
    <property type="match status" value="4"/>
</dbReference>
<proteinExistence type="predicted"/>
<dbReference type="FunFam" id="1.10.238.10:FF:000001">
    <property type="entry name" value="Calmodulin 1"/>
    <property type="match status" value="1"/>
</dbReference>
<dbReference type="PROSITE" id="PS50222">
    <property type="entry name" value="EF_HAND_2"/>
    <property type="match status" value="4"/>
</dbReference>
<dbReference type="AlphaFoldDB" id="A0AAP0WT96"/>
<dbReference type="CDD" id="cd00051">
    <property type="entry name" value="EFh"/>
    <property type="match status" value="2"/>
</dbReference>
<dbReference type="InterPro" id="IPR011992">
    <property type="entry name" value="EF-hand-dom_pair"/>
</dbReference>
<keyword evidence="3" id="KW-0106">Calcium</keyword>
<evidence type="ECO:0000256" key="3">
    <source>
        <dbReference type="ARBA" id="ARBA00022837"/>
    </source>
</evidence>
<evidence type="ECO:0000256" key="1">
    <source>
        <dbReference type="ARBA" id="ARBA00022723"/>
    </source>
</evidence>
<feature type="domain" description="EF-hand" evidence="4">
    <location>
        <begin position="88"/>
        <end position="123"/>
    </location>
</feature>
<dbReference type="Proteomes" id="UP001415857">
    <property type="component" value="Unassembled WGS sequence"/>
</dbReference>